<proteinExistence type="inferred from homology"/>
<dbReference type="AlphaFoldDB" id="S4RRS1"/>
<evidence type="ECO:0000313" key="3">
    <source>
        <dbReference type="Ensembl" id="ENSPMAP00000007908.1"/>
    </source>
</evidence>
<dbReference type="GO" id="GO:0006525">
    <property type="term" value="P:arginine metabolic process"/>
    <property type="evidence" value="ECO:0007669"/>
    <property type="project" value="TreeGrafter"/>
</dbReference>
<reference evidence="3" key="1">
    <citation type="submission" date="2025-08" db="UniProtKB">
        <authorList>
            <consortium name="Ensembl"/>
        </authorList>
    </citation>
    <scope>IDENTIFICATION</scope>
</reference>
<dbReference type="PANTHER" id="PTHR12737">
    <property type="entry name" value="DIMETHYLARGININE DIMETHYLAMINOHYDROLASE"/>
    <property type="match status" value="1"/>
</dbReference>
<dbReference type="InterPro" id="IPR033199">
    <property type="entry name" value="DDAH-like"/>
</dbReference>
<reference evidence="3" key="2">
    <citation type="submission" date="2025-09" db="UniProtKB">
        <authorList>
            <consortium name="Ensembl"/>
        </authorList>
    </citation>
    <scope>IDENTIFICATION</scope>
</reference>
<dbReference type="SUPFAM" id="SSF55909">
    <property type="entry name" value="Pentein"/>
    <property type="match status" value="1"/>
</dbReference>
<dbReference type="Ensembl" id="ENSPMAT00000007943.1">
    <property type="protein sequence ID" value="ENSPMAP00000007908.1"/>
    <property type="gene ID" value="ENSPMAG00000007186.1"/>
</dbReference>
<dbReference type="HOGENOM" id="CLU_2837943_0_0_1"/>
<dbReference type="GeneTree" id="ENSGT00940000157892"/>
<comment type="similarity">
    <text evidence="1">Belongs to the DDAH family.</text>
</comment>
<dbReference type="PANTHER" id="PTHR12737:SF9">
    <property type="entry name" value="DIMETHYLARGININASE"/>
    <property type="match status" value="1"/>
</dbReference>
<evidence type="ECO:0000256" key="2">
    <source>
        <dbReference type="ARBA" id="ARBA00022801"/>
    </source>
</evidence>
<dbReference type="Gene3D" id="3.75.10.10">
    <property type="entry name" value="L-arginine/glycine Amidinotransferase, Chain A"/>
    <property type="match status" value="1"/>
</dbReference>
<accession>S4RRS1</accession>
<keyword evidence="2" id="KW-0378">Hydrolase</keyword>
<dbReference type="GO" id="GO:0045429">
    <property type="term" value="P:positive regulation of nitric oxide biosynthetic process"/>
    <property type="evidence" value="ECO:0007669"/>
    <property type="project" value="TreeGrafter"/>
</dbReference>
<dbReference type="GO" id="GO:0016403">
    <property type="term" value="F:dimethylargininase activity"/>
    <property type="evidence" value="ECO:0007669"/>
    <property type="project" value="TreeGrafter"/>
</dbReference>
<organism evidence="3">
    <name type="scientific">Petromyzon marinus</name>
    <name type="common">Sea lamprey</name>
    <dbReference type="NCBI Taxonomy" id="7757"/>
    <lineage>
        <taxon>Eukaryota</taxon>
        <taxon>Metazoa</taxon>
        <taxon>Chordata</taxon>
        <taxon>Craniata</taxon>
        <taxon>Vertebrata</taxon>
        <taxon>Cyclostomata</taxon>
        <taxon>Hyperoartia</taxon>
        <taxon>Petromyzontiformes</taxon>
        <taxon>Petromyzontidae</taxon>
        <taxon>Petromyzon</taxon>
    </lineage>
</organism>
<dbReference type="GO" id="GO:0000052">
    <property type="term" value="P:citrulline metabolic process"/>
    <property type="evidence" value="ECO:0007669"/>
    <property type="project" value="TreeGrafter"/>
</dbReference>
<sequence>NYGWSLGKVEAMKGVVEELKMRIVEMTDESACLDGGDVLFTGREFFVGLSKRTNQRGAEILADTFR</sequence>
<dbReference type="STRING" id="7757.ENSPMAP00000007908"/>
<name>S4RRS1_PETMA</name>
<dbReference type="GO" id="GO:0016597">
    <property type="term" value="F:amino acid binding"/>
    <property type="evidence" value="ECO:0007669"/>
    <property type="project" value="TreeGrafter"/>
</dbReference>
<evidence type="ECO:0000256" key="1">
    <source>
        <dbReference type="ARBA" id="ARBA00008532"/>
    </source>
</evidence>
<protein>
    <submittedName>
        <fullName evidence="3">Uncharacterized protein</fullName>
    </submittedName>
</protein>